<dbReference type="PANTHER" id="PTHR36173:SF1">
    <property type="entry name" value="RIBONUCLEASE VAPC22"/>
    <property type="match status" value="1"/>
</dbReference>
<feature type="domain" description="PIN" evidence="1">
    <location>
        <begin position="6"/>
        <end position="124"/>
    </location>
</feature>
<dbReference type="SUPFAM" id="SSF88723">
    <property type="entry name" value="PIN domain-like"/>
    <property type="match status" value="1"/>
</dbReference>
<comment type="caution">
    <text evidence="2">The sequence shown here is derived from an EMBL/GenBank/DDBJ whole genome shotgun (WGS) entry which is preliminary data.</text>
</comment>
<dbReference type="Pfam" id="PF01850">
    <property type="entry name" value="PIN"/>
    <property type="match status" value="1"/>
</dbReference>
<proteinExistence type="predicted"/>
<dbReference type="InterPro" id="IPR029060">
    <property type="entry name" value="PIN-like_dom_sf"/>
</dbReference>
<dbReference type="RefSeq" id="WP_348863326.1">
    <property type="nucleotide sequence ID" value="NZ_JBEAAL010000011.1"/>
</dbReference>
<dbReference type="PANTHER" id="PTHR36173">
    <property type="entry name" value="RIBONUCLEASE VAPC16-RELATED"/>
    <property type="match status" value="1"/>
</dbReference>
<dbReference type="InterPro" id="IPR041705">
    <property type="entry name" value="PIN_Sll0205"/>
</dbReference>
<evidence type="ECO:0000313" key="3">
    <source>
        <dbReference type="Proteomes" id="UP001496627"/>
    </source>
</evidence>
<dbReference type="InterPro" id="IPR002716">
    <property type="entry name" value="PIN_dom"/>
</dbReference>
<reference evidence="2 3" key="1">
    <citation type="submission" date="2024-05" db="EMBL/GenBank/DDBJ databases">
        <title>Neorhizobium sp. Rsf11, a plant growth promoting and heavy metal resistant PAH-degrader.</title>
        <authorList>
            <person name="Golubev S.N."/>
            <person name="Muratova A.Y."/>
            <person name="Markelova M.I."/>
        </authorList>
    </citation>
    <scope>NUCLEOTIDE SEQUENCE [LARGE SCALE GENOMIC DNA]</scope>
    <source>
        <strain evidence="2 3">Rsf11</strain>
    </source>
</reference>
<organism evidence="2 3">
    <name type="scientific">Neorhizobium phenanthreniclasticum</name>
    <dbReference type="NCBI Taxonomy" id="3157917"/>
    <lineage>
        <taxon>Bacteria</taxon>
        <taxon>Pseudomonadati</taxon>
        <taxon>Pseudomonadota</taxon>
        <taxon>Alphaproteobacteria</taxon>
        <taxon>Hyphomicrobiales</taxon>
        <taxon>Rhizobiaceae</taxon>
        <taxon>Rhizobium/Agrobacterium group</taxon>
        <taxon>Neorhizobium</taxon>
    </lineage>
</organism>
<dbReference type="InterPro" id="IPR052919">
    <property type="entry name" value="TA_system_RNase"/>
</dbReference>
<gene>
    <name evidence="2" type="ORF">ABK249_16160</name>
</gene>
<keyword evidence="3" id="KW-1185">Reference proteome</keyword>
<dbReference type="Proteomes" id="UP001496627">
    <property type="component" value="Unassembled WGS sequence"/>
</dbReference>
<sequence length="138" mass="15459">MSSGFLIDTCGVIWLTQRQPFAEEARFALRRAWHDKVPVFVSAVTAWEMGMLVAKGRISETKSPLKWYQDFLSGAQVAEHDVTAELFIASSFLPQPIHKDPIDRILITTARENDLTIITRDRAILSYGAAGHVRTLAC</sequence>
<name>A0ABV0M3Q9_9HYPH</name>
<dbReference type="CDD" id="cd09872">
    <property type="entry name" value="PIN_Sll0205-like"/>
    <property type="match status" value="1"/>
</dbReference>
<dbReference type="Gene3D" id="3.40.50.1010">
    <property type="entry name" value="5'-nuclease"/>
    <property type="match status" value="1"/>
</dbReference>
<accession>A0ABV0M3Q9</accession>
<evidence type="ECO:0000313" key="2">
    <source>
        <dbReference type="EMBL" id="MEQ1406466.1"/>
    </source>
</evidence>
<evidence type="ECO:0000259" key="1">
    <source>
        <dbReference type="Pfam" id="PF01850"/>
    </source>
</evidence>
<protein>
    <submittedName>
        <fullName evidence="2">Type II toxin-antitoxin system VapC family toxin</fullName>
    </submittedName>
</protein>
<dbReference type="EMBL" id="JBEAAL010000011">
    <property type="protein sequence ID" value="MEQ1406466.1"/>
    <property type="molecule type" value="Genomic_DNA"/>
</dbReference>